<comment type="caution">
    <text evidence="3">The sequence shown here is derived from an EMBL/GenBank/DDBJ whole genome shotgun (WGS) entry which is preliminary data.</text>
</comment>
<accession>A0A8H4UPI8</accession>
<keyword evidence="2" id="KW-0472">Membrane</keyword>
<keyword evidence="2" id="KW-0812">Transmembrane</keyword>
<reference evidence="3" key="1">
    <citation type="journal article" date="2020" name="BMC Genomics">
        <title>Correction to: Identification and distribution of gene clusters required for synthesis of sphingolipid metabolism inhibitors in diverse species of the filamentous fungus Fusarium.</title>
        <authorList>
            <person name="Kim H.S."/>
            <person name="Lohmar J.M."/>
            <person name="Busman M."/>
            <person name="Brown D.W."/>
            <person name="Naumann T.A."/>
            <person name="Divon H.H."/>
            <person name="Lysoe E."/>
            <person name="Uhlig S."/>
            <person name="Proctor R.H."/>
        </authorList>
    </citation>
    <scope>NUCLEOTIDE SEQUENCE</scope>
    <source>
        <strain evidence="3">NRRL 22465</strain>
    </source>
</reference>
<dbReference type="PANTHER" id="PTHR35041:SF3">
    <property type="entry name" value="FORMYLMETHIONINE DEFORMYLASE-LIKE PROTEIN"/>
    <property type="match status" value="1"/>
</dbReference>
<evidence type="ECO:0000256" key="2">
    <source>
        <dbReference type="SAM" id="Phobius"/>
    </source>
</evidence>
<name>A0A8H4UPI8_9HYPO</name>
<feature type="transmembrane region" description="Helical" evidence="2">
    <location>
        <begin position="114"/>
        <end position="135"/>
    </location>
</feature>
<keyword evidence="2" id="KW-1133">Transmembrane helix</keyword>
<evidence type="ECO:0000313" key="4">
    <source>
        <dbReference type="Proteomes" id="UP000635477"/>
    </source>
</evidence>
<dbReference type="OrthoDB" id="5322539at2759"/>
<feature type="region of interest" description="Disordered" evidence="1">
    <location>
        <begin position="1"/>
        <end position="88"/>
    </location>
</feature>
<gene>
    <name evidence="3" type="ORF">FZEAL_3488</name>
</gene>
<dbReference type="PANTHER" id="PTHR35041">
    <property type="entry name" value="MEDIATOR OF RNA POLYMERASE II TRANSCRIPTION SUBUNIT 1"/>
    <property type="match status" value="1"/>
</dbReference>
<reference evidence="3" key="2">
    <citation type="submission" date="2020-05" db="EMBL/GenBank/DDBJ databases">
        <authorList>
            <person name="Kim H.-S."/>
            <person name="Proctor R.H."/>
            <person name="Brown D.W."/>
        </authorList>
    </citation>
    <scope>NUCLEOTIDE SEQUENCE</scope>
    <source>
        <strain evidence="3">NRRL 22465</strain>
    </source>
</reference>
<feature type="transmembrane region" description="Helical" evidence="2">
    <location>
        <begin position="638"/>
        <end position="662"/>
    </location>
</feature>
<protein>
    <submittedName>
        <fullName evidence="3">Uncharacterized protein</fullName>
    </submittedName>
</protein>
<keyword evidence="4" id="KW-1185">Reference proteome</keyword>
<organism evidence="3 4">
    <name type="scientific">Fusarium zealandicum</name>
    <dbReference type="NCBI Taxonomy" id="1053134"/>
    <lineage>
        <taxon>Eukaryota</taxon>
        <taxon>Fungi</taxon>
        <taxon>Dikarya</taxon>
        <taxon>Ascomycota</taxon>
        <taxon>Pezizomycotina</taxon>
        <taxon>Sordariomycetes</taxon>
        <taxon>Hypocreomycetidae</taxon>
        <taxon>Hypocreales</taxon>
        <taxon>Nectriaceae</taxon>
        <taxon>Fusarium</taxon>
        <taxon>Fusarium staphyleae species complex</taxon>
    </lineage>
</organism>
<proteinExistence type="predicted"/>
<dbReference type="Proteomes" id="UP000635477">
    <property type="component" value="Unassembled WGS sequence"/>
</dbReference>
<evidence type="ECO:0000256" key="1">
    <source>
        <dbReference type="SAM" id="MobiDB-lite"/>
    </source>
</evidence>
<feature type="transmembrane region" description="Helical" evidence="2">
    <location>
        <begin position="212"/>
        <end position="235"/>
    </location>
</feature>
<feature type="transmembrane region" description="Helical" evidence="2">
    <location>
        <begin position="147"/>
        <end position="168"/>
    </location>
</feature>
<dbReference type="EMBL" id="JABEYC010000223">
    <property type="protein sequence ID" value="KAF4980553.1"/>
    <property type="molecule type" value="Genomic_DNA"/>
</dbReference>
<sequence length="734" mass="81805">MDNESSNPPGQAKTPSGTLPGKLAQAFLAPSPGNSLEADSRFQSPLVDPTSPNSSVFRTEHESLRGLLGTKLDNNNNNKEGQQGGAGLGIFNTASGEQIRQSESLLKRLSNSKWAIVICFLVGTGAALGHHFLYHHLDGREARDQQWWLRLGQLISFIAKAGFVIAVLMAQQQAAWRAVGRNCFSVEAVDSLFGATHNPMELLNKESWKKAWVVMFLAIYVWISPLVVIFSSATLDVVLAGRRQNTTCPSVRTLNFAHEEINDWREPGVAENQTFIGLSLSSWNNTNTDKEDPNFFDYWTGGSAQFEAIALKVLFGKQAIQRENVSVEVCGADWNCWTTVNFIAPGYKCEEMAKGKDAAIKNLGQATAPFNMSELAPLGNFTYYAVTDQGEYAEQQIDVLTGGIPTMAPPYPQNLGAFRTEPIIWLGYASVEDVTKEPPKNESATGWNGKGWDDFYTPIIFACEHYETNYTVRLNYTGEMQTYEVLDRDYMHRIIDTDIQAQESDDGTLDKTAALPEDNYVFPQDVKRYRRIGAYHSMGKQLRDLINGKIELPNFITASKVIQSRLLDRHHLLAVPNLKEAVRDLYEDMIISLFSDPQMLAVSWAADPSKFTGVAVGGPETNYPCERERIAPFFIYQWRVLVAVYTVSFVVAMVGVAWGILAMHKDGVREQREMTFSSIAAATKEVSLDKCMDKGTKIRSYPVGGRPGDRVYEFRLEGQDNGQREKMGPLINEV</sequence>
<dbReference type="AlphaFoldDB" id="A0A8H4UPI8"/>
<evidence type="ECO:0000313" key="3">
    <source>
        <dbReference type="EMBL" id="KAF4980553.1"/>
    </source>
</evidence>
<feature type="compositionally biased region" description="Polar residues" evidence="1">
    <location>
        <begin position="1"/>
        <end position="17"/>
    </location>
</feature>